<feature type="domain" description="MacB-like periplasmic core" evidence="8">
    <location>
        <begin position="20"/>
        <end position="238"/>
    </location>
</feature>
<dbReference type="GO" id="GO:0022857">
    <property type="term" value="F:transmembrane transporter activity"/>
    <property type="evidence" value="ECO:0007669"/>
    <property type="project" value="TreeGrafter"/>
</dbReference>
<dbReference type="EMBL" id="FNGV01000002">
    <property type="protein sequence ID" value="SDL61970.1"/>
    <property type="molecule type" value="Genomic_DNA"/>
</dbReference>
<feature type="domain" description="ABC3 transporter permease C-terminal" evidence="7">
    <location>
        <begin position="302"/>
        <end position="410"/>
    </location>
</feature>
<reference evidence="9 10" key="1">
    <citation type="submission" date="2016-10" db="EMBL/GenBank/DDBJ databases">
        <authorList>
            <person name="de Groot N.N."/>
        </authorList>
    </citation>
    <scope>NUCLEOTIDE SEQUENCE [LARGE SCALE GENOMIC DNA]</scope>
    <source>
        <strain evidence="9 10">DSM 19886</strain>
    </source>
</reference>
<dbReference type="PANTHER" id="PTHR30572">
    <property type="entry name" value="MEMBRANE COMPONENT OF TRANSPORTER-RELATED"/>
    <property type="match status" value="1"/>
</dbReference>
<dbReference type="InterPro" id="IPR025857">
    <property type="entry name" value="MacB_PCD"/>
</dbReference>
<evidence type="ECO:0000256" key="5">
    <source>
        <dbReference type="ARBA" id="ARBA00023136"/>
    </source>
</evidence>
<feature type="transmembrane region" description="Helical" evidence="6">
    <location>
        <begin position="347"/>
        <end position="373"/>
    </location>
</feature>
<keyword evidence="4 6" id="KW-1133">Transmembrane helix</keyword>
<feature type="transmembrane region" description="Helical" evidence="6">
    <location>
        <begin position="297"/>
        <end position="318"/>
    </location>
</feature>
<evidence type="ECO:0000256" key="6">
    <source>
        <dbReference type="SAM" id="Phobius"/>
    </source>
</evidence>
<protein>
    <submittedName>
        <fullName evidence="9">Putative ABC transport system permease protein</fullName>
    </submittedName>
</protein>
<dbReference type="RefSeq" id="WP_089886425.1">
    <property type="nucleotide sequence ID" value="NZ_FNGV01000002.1"/>
</dbReference>
<keyword evidence="2" id="KW-1003">Cell membrane</keyword>
<dbReference type="PANTHER" id="PTHR30572:SF18">
    <property type="entry name" value="ABC-TYPE MACROLIDE FAMILY EXPORT SYSTEM PERMEASE COMPONENT 2"/>
    <property type="match status" value="1"/>
</dbReference>
<organism evidence="9 10">
    <name type="scientific">Kriegella aquimaris</name>
    <dbReference type="NCBI Taxonomy" id="192904"/>
    <lineage>
        <taxon>Bacteria</taxon>
        <taxon>Pseudomonadati</taxon>
        <taxon>Bacteroidota</taxon>
        <taxon>Flavobacteriia</taxon>
        <taxon>Flavobacteriales</taxon>
        <taxon>Flavobacteriaceae</taxon>
        <taxon>Kriegella</taxon>
    </lineage>
</organism>
<feature type="transmembrane region" description="Helical" evidence="6">
    <location>
        <begin position="739"/>
        <end position="759"/>
    </location>
</feature>
<feature type="domain" description="ABC3 transporter permease C-terminal" evidence="7">
    <location>
        <begin position="690"/>
        <end position="803"/>
    </location>
</feature>
<dbReference type="InterPro" id="IPR003838">
    <property type="entry name" value="ABC3_permease_C"/>
</dbReference>
<accession>A0A1G9LJ97</accession>
<evidence type="ECO:0000313" key="9">
    <source>
        <dbReference type="EMBL" id="SDL61970.1"/>
    </source>
</evidence>
<evidence type="ECO:0000259" key="8">
    <source>
        <dbReference type="Pfam" id="PF12704"/>
    </source>
</evidence>
<keyword evidence="5 6" id="KW-0472">Membrane</keyword>
<feature type="transmembrane region" description="Helical" evidence="6">
    <location>
        <begin position="771"/>
        <end position="793"/>
    </location>
</feature>
<dbReference type="Proteomes" id="UP000199440">
    <property type="component" value="Unassembled WGS sequence"/>
</dbReference>
<evidence type="ECO:0000256" key="2">
    <source>
        <dbReference type="ARBA" id="ARBA00022475"/>
    </source>
</evidence>
<dbReference type="AlphaFoldDB" id="A0A1G9LJ97"/>
<evidence type="ECO:0000256" key="3">
    <source>
        <dbReference type="ARBA" id="ARBA00022692"/>
    </source>
</evidence>
<gene>
    <name evidence="9" type="ORF">SAMN04488514_10289</name>
</gene>
<feature type="transmembrane region" description="Helical" evidence="6">
    <location>
        <begin position="439"/>
        <end position="458"/>
    </location>
</feature>
<evidence type="ECO:0000313" key="10">
    <source>
        <dbReference type="Proteomes" id="UP000199440"/>
    </source>
</evidence>
<dbReference type="OrthoDB" id="8740261at2"/>
<dbReference type="InterPro" id="IPR050250">
    <property type="entry name" value="Macrolide_Exporter_MacB"/>
</dbReference>
<dbReference type="Pfam" id="PF12704">
    <property type="entry name" value="MacB_PCD"/>
    <property type="match status" value="1"/>
</dbReference>
<proteinExistence type="predicted"/>
<keyword evidence="3 6" id="KW-0812">Transmembrane</keyword>
<dbReference type="GO" id="GO:0005886">
    <property type="term" value="C:plasma membrane"/>
    <property type="evidence" value="ECO:0007669"/>
    <property type="project" value="UniProtKB-SubCell"/>
</dbReference>
<sequence length="810" mass="89595">MFKNNLKIAWRSLKKQPFFTFLNTFGLAIGMAGGLLISLYIYDEFSYDKMFTDANRIYRINADIKFGGSIMKASVVGAPMAAAIKRDFPQIESVTRIRDRGSLLLRKLEAEANTKESNVAFADSTFFKMFGIDLVVGDVNSALTEPNTLVLTKTAAEKHFGVKNALGQQLLLNNTDTYTVAGVIPDFPKNSFLRDHDVFMAMAGFDDAQQMLWTSHNYFTFVKLLPEADIADFQAPLQSMLETYIFPYVQKFYPGITAESFAASGNYLRYSTIALTDIHLHSNRGTELSANSSIQNVYILSFIGLFLILLASINFMNLSTAHSLKRAKEVGIRKTLGSNKSELIRQFLIESGVISFISLLLALTIAMIALPFFNDLSGKSISIPFTNFIFWMILLASVAFLGLFSGSYPAFFMSRFVAATVLKGGGQQSVGGGKIRNSLVVFQFAISVFLIISTLVVFQQLKYIQSKDLGFAKDQVLLIDDTFAVGNKLLSIKEEIEQLGQVSSVTLTGFMPTPSSRNDNSFFKEGSTEQEDALQMQNWVVDHDYLSTLNMQLIAGRNFDKRHPTDSTATILNESAVARLGVAPEDILGTRISGNLGEERPIFYTVIGVVKNFHFASLREDIGALGLFLGSSNGAMAIKLKAGDFSNAIGNIENIWNRIAPGQLFNYRFMEDSFNTTYQAEQKLGRIFVVFTVLSILIACLGLFGLAAFNAEKRTKEIGIRKVLGASVGQITYRLTTDFLRLVGIAVLISLPLGWFAMSKWLEDFSYKIEVGWWVLALAAFLAVAIAILTVGYQSIKAASINPVKSLRTE</sequence>
<evidence type="ECO:0000256" key="4">
    <source>
        <dbReference type="ARBA" id="ARBA00022989"/>
    </source>
</evidence>
<comment type="subcellular location">
    <subcellularLocation>
        <location evidence="1">Cell membrane</location>
        <topology evidence="1">Multi-pass membrane protein</topology>
    </subcellularLocation>
</comment>
<feature type="transmembrane region" description="Helical" evidence="6">
    <location>
        <begin position="388"/>
        <end position="418"/>
    </location>
</feature>
<keyword evidence="10" id="KW-1185">Reference proteome</keyword>
<name>A0A1G9LJ97_9FLAO</name>
<feature type="transmembrane region" description="Helical" evidence="6">
    <location>
        <begin position="687"/>
        <end position="711"/>
    </location>
</feature>
<dbReference type="STRING" id="192904.SAMN04488514_10289"/>
<evidence type="ECO:0000259" key="7">
    <source>
        <dbReference type="Pfam" id="PF02687"/>
    </source>
</evidence>
<feature type="transmembrane region" description="Helical" evidence="6">
    <location>
        <begin position="21"/>
        <end position="42"/>
    </location>
</feature>
<dbReference type="Pfam" id="PF02687">
    <property type="entry name" value="FtsX"/>
    <property type="match status" value="2"/>
</dbReference>
<evidence type="ECO:0000256" key="1">
    <source>
        <dbReference type="ARBA" id="ARBA00004651"/>
    </source>
</evidence>